<keyword evidence="1" id="KW-0732">Signal</keyword>
<accession>A0A841JIY0</accession>
<feature type="chain" id="PRO_5032729170" description="DUF5077 domain-containing protein" evidence="1">
    <location>
        <begin position="29"/>
        <end position="441"/>
    </location>
</feature>
<name>A0A841JIY0_9SPHI</name>
<feature type="domain" description="DUF5077" evidence="2">
    <location>
        <begin position="39"/>
        <end position="158"/>
    </location>
</feature>
<reference evidence="3 4" key="1">
    <citation type="submission" date="2020-08" db="EMBL/GenBank/DDBJ databases">
        <title>Genomic Encyclopedia of Type Strains, Phase IV (KMG-V): Genome sequencing to study the core and pangenomes of soil and plant-associated prokaryotes.</title>
        <authorList>
            <person name="Whitman W."/>
        </authorList>
    </citation>
    <scope>NUCLEOTIDE SEQUENCE [LARGE SCALE GENOMIC DNA]</scope>
    <source>
        <strain evidence="3 4">MP601</strain>
    </source>
</reference>
<dbReference type="RefSeq" id="WP_183589564.1">
    <property type="nucleotide sequence ID" value="NZ_JACHCA010000018.1"/>
</dbReference>
<evidence type="ECO:0000256" key="1">
    <source>
        <dbReference type="SAM" id="SignalP"/>
    </source>
</evidence>
<protein>
    <recommendedName>
        <fullName evidence="2">DUF5077 domain-containing protein</fullName>
    </recommendedName>
</protein>
<feature type="signal peptide" evidence="1">
    <location>
        <begin position="1"/>
        <end position="28"/>
    </location>
</feature>
<dbReference type="Pfam" id="PF16871">
    <property type="entry name" value="DUF5077"/>
    <property type="match status" value="1"/>
</dbReference>
<evidence type="ECO:0000313" key="3">
    <source>
        <dbReference type="EMBL" id="MBB6130900.1"/>
    </source>
</evidence>
<evidence type="ECO:0000313" key="4">
    <source>
        <dbReference type="Proteomes" id="UP000548326"/>
    </source>
</evidence>
<sequence length="441" mass="47927">MTKHQITTIAKTALLSAAFTLLQLSSRAATFPADSTLKVPLGGNSWVSKNGQAVIDSAGLSNWSANTDVVSVYVLLEAAGDLKIALRLQVPEGSSTIKVSAGSIVLTKTVSNHAVTVVDFGTAHIKAPGYVQIKLEGLKKSGKVFAQVSDLLLSGVATANGAEYTKDNHGSYFYWGRRGPSVHLNYPLPDEAKTTAEWFYNEVTVPVGNDVLGSYFMADGFTGGYFGMQVNSPTERHVLFSIWSPFNTDDPKSIPDSLKIHLLKKGAGVHGGEFGGEGSGGQSYMNYPWVAGKTYAFLIHAQADASAKTTIFTAYFKPADQTTWQLVASFKRPMSGFYLKGLYSFLENFDPEMGTTERRVNFGNGWLVDTAGKWYPVTKALFTGDATANIKYRKDYGGGVQGDHFYLRNCGFFNDFSTLRTDLSRQQSSAAHPNIDFNKLP</sequence>
<dbReference type="Proteomes" id="UP000548326">
    <property type="component" value="Unassembled WGS sequence"/>
</dbReference>
<dbReference type="EMBL" id="JACHCA010000018">
    <property type="protein sequence ID" value="MBB6130900.1"/>
    <property type="molecule type" value="Genomic_DNA"/>
</dbReference>
<dbReference type="InterPro" id="IPR031712">
    <property type="entry name" value="DUF5077"/>
</dbReference>
<organism evidence="3 4">
    <name type="scientific">Mucilaginibacter lappiensis</name>
    <dbReference type="NCBI Taxonomy" id="354630"/>
    <lineage>
        <taxon>Bacteria</taxon>
        <taxon>Pseudomonadati</taxon>
        <taxon>Bacteroidota</taxon>
        <taxon>Sphingobacteriia</taxon>
        <taxon>Sphingobacteriales</taxon>
        <taxon>Sphingobacteriaceae</taxon>
        <taxon>Mucilaginibacter</taxon>
    </lineage>
</organism>
<dbReference type="AlphaFoldDB" id="A0A841JIY0"/>
<comment type="caution">
    <text evidence="3">The sequence shown here is derived from an EMBL/GenBank/DDBJ whole genome shotgun (WGS) entry which is preliminary data.</text>
</comment>
<dbReference type="InterPro" id="IPR021862">
    <property type="entry name" value="DUF3472"/>
</dbReference>
<dbReference type="Pfam" id="PF11958">
    <property type="entry name" value="DUF3472"/>
    <property type="match status" value="1"/>
</dbReference>
<gene>
    <name evidence="3" type="ORF">HDF22_005046</name>
</gene>
<evidence type="ECO:0000259" key="2">
    <source>
        <dbReference type="Pfam" id="PF16871"/>
    </source>
</evidence>
<proteinExistence type="predicted"/>